<dbReference type="PANTHER" id="PTHR30032:SF4">
    <property type="entry name" value="AMIDASE ENHANCER"/>
    <property type="match status" value="1"/>
</dbReference>
<evidence type="ECO:0000313" key="1">
    <source>
        <dbReference type="EMBL" id="GAA2233972.1"/>
    </source>
</evidence>
<evidence type="ECO:0000313" key="2">
    <source>
        <dbReference type="Proteomes" id="UP001500929"/>
    </source>
</evidence>
<dbReference type="EMBL" id="BAAAQY010000005">
    <property type="protein sequence ID" value="GAA2233972.1"/>
    <property type="molecule type" value="Genomic_DNA"/>
</dbReference>
<accession>A0ABP5QFI5</accession>
<dbReference type="Gene3D" id="3.40.50.12090">
    <property type="match status" value="2"/>
</dbReference>
<protein>
    <recommendedName>
        <fullName evidence="3">Cell wall-binding repeat-containing protein</fullName>
    </recommendedName>
</protein>
<organism evidence="1 2">
    <name type="scientific">Herbiconiux moechotypicola</name>
    <dbReference type="NCBI Taxonomy" id="637393"/>
    <lineage>
        <taxon>Bacteria</taxon>
        <taxon>Bacillati</taxon>
        <taxon>Actinomycetota</taxon>
        <taxon>Actinomycetes</taxon>
        <taxon>Micrococcales</taxon>
        <taxon>Microbacteriaceae</taxon>
        <taxon>Herbiconiux</taxon>
    </lineage>
</organism>
<name>A0ABP5QFI5_9MICO</name>
<keyword evidence="2" id="KW-1185">Reference proteome</keyword>
<evidence type="ECO:0008006" key="3">
    <source>
        <dbReference type="Google" id="ProtNLM"/>
    </source>
</evidence>
<dbReference type="Proteomes" id="UP001500929">
    <property type="component" value="Unassembled WGS sequence"/>
</dbReference>
<sequence length="312" mass="31951">MVRIAGADRYEVSAAISASIAYPRLPVPVAYVVSGEAFPDALSASAVAGTLGGPVLLVTKSTIPDAIRAELTRIKPRKIIVLGGANSIDASVEAQLGAYSSSVNRIAGADRYEVSALASAGVFEVAPTGPGVDTLFLASGESYPDALSGAPATAATREGALPGPLLLTRRGDLPAVVEAEIRRLRPERIIILGGANTISDEVLAKLRTIQPAAFRIGGTDRYDTSIAISSFVGQSDTIYVTSGQNFPDALSGGPAGIIGRSPVFLTSPNAIPASLATYLSRPENKPKRIIILGGPSSVSPAVEAGFAAYLAP</sequence>
<proteinExistence type="predicted"/>
<comment type="caution">
    <text evidence="1">The sequence shown here is derived from an EMBL/GenBank/DDBJ whole genome shotgun (WGS) entry which is preliminary data.</text>
</comment>
<reference evidence="2" key="1">
    <citation type="journal article" date="2019" name="Int. J. Syst. Evol. Microbiol.">
        <title>The Global Catalogue of Microorganisms (GCM) 10K type strain sequencing project: providing services to taxonomists for standard genome sequencing and annotation.</title>
        <authorList>
            <consortium name="The Broad Institute Genomics Platform"/>
            <consortium name="The Broad Institute Genome Sequencing Center for Infectious Disease"/>
            <person name="Wu L."/>
            <person name="Ma J."/>
        </authorList>
    </citation>
    <scope>NUCLEOTIDE SEQUENCE [LARGE SCALE GENOMIC DNA]</scope>
    <source>
        <strain evidence="2">JCM 16117</strain>
    </source>
</reference>
<dbReference type="InterPro" id="IPR007253">
    <property type="entry name" value="Cell_wall-bd_2"/>
</dbReference>
<gene>
    <name evidence="1" type="ORF">GCM10009851_18720</name>
</gene>
<dbReference type="InterPro" id="IPR051922">
    <property type="entry name" value="Bact_Sporulation_Assoc"/>
</dbReference>
<dbReference type="Pfam" id="PF04122">
    <property type="entry name" value="CW_binding_2"/>
    <property type="match status" value="3"/>
</dbReference>
<dbReference type="PANTHER" id="PTHR30032">
    <property type="entry name" value="N-ACETYLMURAMOYL-L-ALANINE AMIDASE-RELATED"/>
    <property type="match status" value="1"/>
</dbReference>